<protein>
    <recommendedName>
        <fullName evidence="1">TnsA endonuclease N-terminal domain-containing protein</fullName>
    </recommendedName>
</protein>
<dbReference type="AlphaFoldDB" id="A0AA37TG93"/>
<dbReference type="InterPro" id="IPR014833">
    <property type="entry name" value="TnsA_N"/>
</dbReference>
<accession>A0AA37TG93</accession>
<gene>
    <name evidence="2" type="ORF">GCM10007890_54910</name>
</gene>
<dbReference type="Pfam" id="PF08722">
    <property type="entry name" value="Tn7_TnsA-like_N"/>
    <property type="match status" value="1"/>
</dbReference>
<reference evidence="3" key="1">
    <citation type="journal article" date="2019" name="Int. J. Syst. Evol. Microbiol.">
        <title>The Global Catalogue of Microorganisms (GCM) 10K type strain sequencing project: providing services to taxonomists for standard genome sequencing and annotation.</title>
        <authorList>
            <consortium name="The Broad Institute Genomics Platform"/>
            <consortium name="The Broad Institute Genome Sequencing Center for Infectious Disease"/>
            <person name="Wu L."/>
            <person name="Ma J."/>
        </authorList>
    </citation>
    <scope>NUCLEOTIDE SEQUENCE [LARGE SCALE GENOMIC DNA]</scope>
    <source>
        <strain evidence="3">NBRC 103632</strain>
    </source>
</reference>
<name>A0AA37TG93_9HYPH</name>
<comment type="caution">
    <text evidence="2">The sequence shown here is derived from an EMBL/GenBank/DDBJ whole genome shotgun (WGS) entry which is preliminary data.</text>
</comment>
<feature type="domain" description="TnsA endonuclease N-terminal" evidence="1">
    <location>
        <begin position="75"/>
        <end position="149"/>
    </location>
</feature>
<dbReference type="Proteomes" id="UP001157440">
    <property type="component" value="Unassembled WGS sequence"/>
</dbReference>
<dbReference type="EMBL" id="BSPL01000027">
    <property type="protein sequence ID" value="GLS73476.1"/>
    <property type="molecule type" value="Genomic_DNA"/>
</dbReference>
<evidence type="ECO:0000313" key="3">
    <source>
        <dbReference type="Proteomes" id="UP001157440"/>
    </source>
</evidence>
<evidence type="ECO:0000313" key="2">
    <source>
        <dbReference type="EMBL" id="GLS73476.1"/>
    </source>
</evidence>
<dbReference type="RefSeq" id="WP_238199402.1">
    <property type="nucleotide sequence ID" value="NZ_BPQZ01000036.1"/>
</dbReference>
<evidence type="ECO:0000259" key="1">
    <source>
        <dbReference type="Pfam" id="PF08722"/>
    </source>
</evidence>
<organism evidence="2 3">
    <name type="scientific">Methylobacterium tardum</name>
    <dbReference type="NCBI Taxonomy" id="374432"/>
    <lineage>
        <taxon>Bacteria</taxon>
        <taxon>Pseudomonadati</taxon>
        <taxon>Pseudomonadota</taxon>
        <taxon>Alphaproteobacteria</taxon>
        <taxon>Hyphomicrobiales</taxon>
        <taxon>Methylobacteriaceae</taxon>
        <taxon>Methylobacterium</taxon>
    </lineage>
</organism>
<keyword evidence="3" id="KW-1185">Reference proteome</keyword>
<sequence>MTVAFTPKALKQLKGVRAADKATNRVSFSGTMPWFDIDNLMAPTGLKGNDIEGFVEGESLLELEFIRLARFVGQTVRIRPQPCTLRWVDPRTMKLRKHIPDFEVWRHGSTKSIFIEVKYAEEAELLKSEHDLIRANFKKEGHEFEVWTEAVIRKQPRATNVEMLFAQAGPIENVAALECVRSVLRSAQGETLTIGEIRERSGLRGKAFRAILRLHVRRELVLDLDSTIDERSPVYLGRSRLDLHLGGSVVSGLDV</sequence>
<proteinExistence type="predicted"/>